<reference evidence="12" key="1">
    <citation type="submission" date="2018-01" db="EMBL/GenBank/DDBJ databases">
        <authorList>
            <person name="Mao J.F."/>
        </authorList>
    </citation>
    <scope>NUCLEOTIDE SEQUENCE</scope>
    <source>
        <strain evidence="12">Huo1</strain>
        <tissue evidence="12">Leaf</tissue>
    </source>
</reference>
<dbReference type="InterPro" id="IPR013210">
    <property type="entry name" value="LRR_N_plant-typ"/>
</dbReference>
<evidence type="ECO:0000256" key="9">
    <source>
        <dbReference type="SAM" id="Phobius"/>
    </source>
</evidence>
<keyword evidence="6 9" id="KW-1133">Transmembrane helix</keyword>
<feature type="domain" description="Disease resistance R13L4/SHOC-2-like LRR" evidence="11">
    <location>
        <begin position="139"/>
        <end position="303"/>
    </location>
</feature>
<evidence type="ECO:0000256" key="8">
    <source>
        <dbReference type="ARBA" id="ARBA00023180"/>
    </source>
</evidence>
<reference evidence="12" key="2">
    <citation type="submission" date="2020-08" db="EMBL/GenBank/DDBJ databases">
        <title>Plant Genome Project.</title>
        <authorList>
            <person name="Zhang R.-G."/>
        </authorList>
    </citation>
    <scope>NUCLEOTIDE SEQUENCE</scope>
    <source>
        <strain evidence="12">Huo1</strain>
        <tissue evidence="12">Leaf</tissue>
    </source>
</reference>
<dbReference type="PANTHER" id="PTHR48063:SF112">
    <property type="entry name" value="RECEPTOR LIKE PROTEIN 30-LIKE"/>
    <property type="match status" value="1"/>
</dbReference>
<dbReference type="Pfam" id="PF08263">
    <property type="entry name" value="LRRNT_2"/>
    <property type="match status" value="1"/>
</dbReference>
<keyword evidence="3 9" id="KW-0812">Transmembrane</keyword>
<evidence type="ECO:0000259" key="10">
    <source>
        <dbReference type="Pfam" id="PF08263"/>
    </source>
</evidence>
<dbReference type="Proteomes" id="UP000298416">
    <property type="component" value="Unassembled WGS sequence"/>
</dbReference>
<name>A0A8X8X110_SALSN</name>
<dbReference type="PRINTS" id="PR00019">
    <property type="entry name" value="LEURICHRPT"/>
</dbReference>
<dbReference type="SUPFAM" id="SSF52058">
    <property type="entry name" value="L domain-like"/>
    <property type="match status" value="1"/>
</dbReference>
<dbReference type="GO" id="GO:0016020">
    <property type="term" value="C:membrane"/>
    <property type="evidence" value="ECO:0007669"/>
    <property type="project" value="UniProtKB-SubCell"/>
</dbReference>
<keyword evidence="7 9" id="KW-0472">Membrane</keyword>
<keyword evidence="13" id="KW-1185">Reference proteome</keyword>
<proteinExistence type="predicted"/>
<organism evidence="12">
    <name type="scientific">Salvia splendens</name>
    <name type="common">Scarlet sage</name>
    <dbReference type="NCBI Taxonomy" id="180675"/>
    <lineage>
        <taxon>Eukaryota</taxon>
        <taxon>Viridiplantae</taxon>
        <taxon>Streptophyta</taxon>
        <taxon>Embryophyta</taxon>
        <taxon>Tracheophyta</taxon>
        <taxon>Spermatophyta</taxon>
        <taxon>Magnoliopsida</taxon>
        <taxon>eudicotyledons</taxon>
        <taxon>Gunneridae</taxon>
        <taxon>Pentapetalae</taxon>
        <taxon>asterids</taxon>
        <taxon>lamiids</taxon>
        <taxon>Lamiales</taxon>
        <taxon>Lamiaceae</taxon>
        <taxon>Nepetoideae</taxon>
        <taxon>Mentheae</taxon>
        <taxon>Salviinae</taxon>
        <taxon>Salvia</taxon>
        <taxon>Salvia subgen. Calosphace</taxon>
        <taxon>core Calosphace</taxon>
    </lineage>
</organism>
<evidence type="ECO:0000256" key="1">
    <source>
        <dbReference type="ARBA" id="ARBA00004479"/>
    </source>
</evidence>
<sequence length="472" mass="52863">MVSSTRVVFSRRGKATNAANAMVLSAATPRAGHVTTLHLNNADYDVALQGEVRSSLNELHHLNYLDLSGNDFGDAKVSCMEREREALLSFKNGLIDDHGHLSSWQSDECCEWYGVECNNTTRHVITLRVNGVKLRGKIGSSLLELHHLDYLDLSRNDFGGIPIPELIVSMKQLQHLYLGSSNFSGIVPIQIGNLTNLRSLDLSYNSLKTENLDWLLSSIPIRVGQLSKLQLLDLSHNSLEGLVSESHFVKHDKLNTLDLSFNSLIFDIPLDWSPPFQLKTLCLARCNVDEAPEWFWNSSSLIQNLYLYDNQIRGTVPNLSSTSIEFMDLSVNQFSEPTLWQNTYKFGRNIHSLGVLDLSNNNLLGKIPTSTQLHSFDASSYAGNDGLCGDPLPKCLDDRLRPSTINPGVNMNERDSNNFSFMEEVGISMGFGFIFGFWGVVGSIILKKSWRIAFFNLFDDCCVCIQMETKLK</sequence>
<comment type="caution">
    <text evidence="12">The sequence shown here is derived from an EMBL/GenBank/DDBJ whole genome shotgun (WGS) entry which is preliminary data.</text>
</comment>
<keyword evidence="4" id="KW-0732">Signal</keyword>
<evidence type="ECO:0000259" key="11">
    <source>
        <dbReference type="Pfam" id="PF23598"/>
    </source>
</evidence>
<evidence type="ECO:0000256" key="6">
    <source>
        <dbReference type="ARBA" id="ARBA00022989"/>
    </source>
</evidence>
<evidence type="ECO:0000313" key="12">
    <source>
        <dbReference type="EMBL" id="KAG6404798.1"/>
    </source>
</evidence>
<evidence type="ECO:0000313" key="13">
    <source>
        <dbReference type="Proteomes" id="UP000298416"/>
    </source>
</evidence>
<dbReference type="InterPro" id="IPR046956">
    <property type="entry name" value="RLP23-like"/>
</dbReference>
<protein>
    <recommendedName>
        <fullName evidence="14">Leucine-rich repeat-containing N-terminal plant-type domain-containing protein</fullName>
    </recommendedName>
</protein>
<dbReference type="InterPro" id="IPR001611">
    <property type="entry name" value="Leu-rich_rpt"/>
</dbReference>
<feature type="transmembrane region" description="Helical" evidence="9">
    <location>
        <begin position="425"/>
        <end position="446"/>
    </location>
</feature>
<dbReference type="Pfam" id="PF00560">
    <property type="entry name" value="LRR_1"/>
    <property type="match status" value="1"/>
</dbReference>
<keyword evidence="5" id="KW-0677">Repeat</keyword>
<keyword evidence="2" id="KW-0433">Leucine-rich repeat</keyword>
<gene>
    <name evidence="12" type="ORF">SASPL_132374</name>
</gene>
<evidence type="ECO:0000256" key="7">
    <source>
        <dbReference type="ARBA" id="ARBA00023136"/>
    </source>
</evidence>
<dbReference type="AlphaFoldDB" id="A0A8X8X110"/>
<dbReference type="Gene3D" id="3.80.10.10">
    <property type="entry name" value="Ribonuclease Inhibitor"/>
    <property type="match status" value="2"/>
</dbReference>
<accession>A0A8X8X110</accession>
<evidence type="ECO:0000256" key="5">
    <source>
        <dbReference type="ARBA" id="ARBA00022737"/>
    </source>
</evidence>
<dbReference type="InterPro" id="IPR032675">
    <property type="entry name" value="LRR_dom_sf"/>
</dbReference>
<keyword evidence="8" id="KW-0325">Glycoprotein</keyword>
<feature type="domain" description="Leucine-rich repeat-containing N-terminal plant-type" evidence="10">
    <location>
        <begin position="82"/>
        <end position="118"/>
    </location>
</feature>
<evidence type="ECO:0000256" key="2">
    <source>
        <dbReference type="ARBA" id="ARBA00022614"/>
    </source>
</evidence>
<dbReference type="PROSITE" id="PS51450">
    <property type="entry name" value="LRR"/>
    <property type="match status" value="2"/>
</dbReference>
<evidence type="ECO:0000256" key="3">
    <source>
        <dbReference type="ARBA" id="ARBA00022692"/>
    </source>
</evidence>
<evidence type="ECO:0008006" key="14">
    <source>
        <dbReference type="Google" id="ProtNLM"/>
    </source>
</evidence>
<dbReference type="FunFam" id="3.80.10.10:FF:000041">
    <property type="entry name" value="LRR receptor-like serine/threonine-protein kinase ERECTA"/>
    <property type="match status" value="1"/>
</dbReference>
<dbReference type="Pfam" id="PF23598">
    <property type="entry name" value="LRR_14"/>
    <property type="match status" value="1"/>
</dbReference>
<dbReference type="InterPro" id="IPR055414">
    <property type="entry name" value="LRR_R13L4/SHOC2-like"/>
</dbReference>
<dbReference type="EMBL" id="PNBA02000012">
    <property type="protein sequence ID" value="KAG6404798.1"/>
    <property type="molecule type" value="Genomic_DNA"/>
</dbReference>
<dbReference type="PANTHER" id="PTHR48063">
    <property type="entry name" value="LRR RECEPTOR-LIKE KINASE"/>
    <property type="match status" value="1"/>
</dbReference>
<comment type="subcellular location">
    <subcellularLocation>
        <location evidence="1">Membrane</location>
        <topology evidence="1">Single-pass type I membrane protein</topology>
    </subcellularLocation>
</comment>
<evidence type="ECO:0000256" key="4">
    <source>
        <dbReference type="ARBA" id="ARBA00022729"/>
    </source>
</evidence>